<feature type="transmembrane region" description="Helical" evidence="6">
    <location>
        <begin position="200"/>
        <end position="219"/>
    </location>
</feature>
<proteinExistence type="inferred from homology"/>
<comment type="caution">
    <text evidence="8">The sequence shown here is derived from an EMBL/GenBank/DDBJ whole genome shotgun (WGS) entry which is preliminary data.</text>
</comment>
<keyword evidence="3 6" id="KW-0812">Transmembrane</keyword>
<gene>
    <name evidence="8" type="ORF">AHMF7616_03741</name>
</gene>
<name>A0A369QPD8_9BACT</name>
<dbReference type="AlphaFoldDB" id="A0A369QPD8"/>
<dbReference type="PANTHER" id="PTHR12677">
    <property type="entry name" value="GOLGI APPARATUS MEMBRANE PROTEIN TVP38-RELATED"/>
    <property type="match status" value="1"/>
</dbReference>
<sequence>MLKQLLQKNAGTFISMVLLAVGPVLISSTLAVVLYQYQYILQHLSWGQMVVYFMVVSVTMAFAITPTTFVAIITGFYLGWSGFPGVVISYGLASLIGYGLAQIIDHGKLIRFISHFEKAAAIMSELKNQSWSLIILTRISPVLPFALMTFVLAMMKVEKRKFFLASIVGMLPRTLFFFWLGTQAQDVIALLQNPDTGKSGQILLLLLIIVSLLGLYFLFNRALKKALEKKVAGKNL</sequence>
<evidence type="ECO:0000256" key="4">
    <source>
        <dbReference type="ARBA" id="ARBA00022989"/>
    </source>
</evidence>
<keyword evidence="2 6" id="KW-1003">Cell membrane</keyword>
<evidence type="ECO:0000259" key="7">
    <source>
        <dbReference type="Pfam" id="PF09335"/>
    </source>
</evidence>
<keyword evidence="5 6" id="KW-0472">Membrane</keyword>
<feature type="transmembrane region" description="Helical" evidence="6">
    <location>
        <begin position="49"/>
        <end position="78"/>
    </location>
</feature>
<evidence type="ECO:0000313" key="8">
    <source>
        <dbReference type="EMBL" id="RDC65117.1"/>
    </source>
</evidence>
<comment type="subcellular location">
    <subcellularLocation>
        <location evidence="1 6">Cell membrane</location>
        <topology evidence="1 6">Multi-pass membrane protein</topology>
    </subcellularLocation>
</comment>
<evidence type="ECO:0000256" key="6">
    <source>
        <dbReference type="RuleBase" id="RU366058"/>
    </source>
</evidence>
<dbReference type="OrthoDB" id="6194207at2"/>
<evidence type="ECO:0000313" key="9">
    <source>
        <dbReference type="Proteomes" id="UP000253919"/>
    </source>
</evidence>
<evidence type="ECO:0000256" key="5">
    <source>
        <dbReference type="ARBA" id="ARBA00023136"/>
    </source>
</evidence>
<dbReference type="EMBL" id="QASA01000001">
    <property type="protein sequence ID" value="RDC65117.1"/>
    <property type="molecule type" value="Genomic_DNA"/>
</dbReference>
<dbReference type="Pfam" id="PF09335">
    <property type="entry name" value="VTT_dom"/>
    <property type="match status" value="1"/>
</dbReference>
<feature type="transmembrane region" description="Helical" evidence="6">
    <location>
        <begin position="12"/>
        <end position="37"/>
    </location>
</feature>
<dbReference type="Proteomes" id="UP000253919">
    <property type="component" value="Unassembled WGS sequence"/>
</dbReference>
<keyword evidence="4 6" id="KW-1133">Transmembrane helix</keyword>
<dbReference type="GO" id="GO:0005886">
    <property type="term" value="C:plasma membrane"/>
    <property type="evidence" value="ECO:0007669"/>
    <property type="project" value="UniProtKB-SubCell"/>
</dbReference>
<feature type="transmembrane region" description="Helical" evidence="6">
    <location>
        <begin position="162"/>
        <end position="180"/>
    </location>
</feature>
<dbReference type="PANTHER" id="PTHR12677:SF59">
    <property type="entry name" value="GOLGI APPARATUS MEMBRANE PROTEIN TVP38-RELATED"/>
    <property type="match status" value="1"/>
</dbReference>
<evidence type="ECO:0000256" key="3">
    <source>
        <dbReference type="ARBA" id="ARBA00022692"/>
    </source>
</evidence>
<feature type="domain" description="VTT" evidence="7">
    <location>
        <begin position="66"/>
        <end position="182"/>
    </location>
</feature>
<feature type="transmembrane region" description="Helical" evidence="6">
    <location>
        <begin position="133"/>
        <end position="155"/>
    </location>
</feature>
<comment type="similarity">
    <text evidence="6">Belongs to the TVP38/TMEM64 family.</text>
</comment>
<accession>A0A369QPD8</accession>
<evidence type="ECO:0000256" key="2">
    <source>
        <dbReference type="ARBA" id="ARBA00022475"/>
    </source>
</evidence>
<organism evidence="8 9">
    <name type="scientific">Adhaeribacter pallidiroseus</name>
    <dbReference type="NCBI Taxonomy" id="2072847"/>
    <lineage>
        <taxon>Bacteria</taxon>
        <taxon>Pseudomonadati</taxon>
        <taxon>Bacteroidota</taxon>
        <taxon>Cytophagia</taxon>
        <taxon>Cytophagales</taxon>
        <taxon>Hymenobacteraceae</taxon>
        <taxon>Adhaeribacter</taxon>
    </lineage>
</organism>
<reference evidence="8 9" key="1">
    <citation type="submission" date="2018-04" db="EMBL/GenBank/DDBJ databases">
        <title>Adhaeribacter sp. HMF7616 genome sequencing and assembly.</title>
        <authorList>
            <person name="Kang H."/>
            <person name="Kang J."/>
            <person name="Cha I."/>
            <person name="Kim H."/>
            <person name="Joh K."/>
        </authorList>
    </citation>
    <scope>NUCLEOTIDE SEQUENCE [LARGE SCALE GENOMIC DNA]</scope>
    <source>
        <strain evidence="8 9">HMF7616</strain>
    </source>
</reference>
<evidence type="ECO:0000256" key="1">
    <source>
        <dbReference type="ARBA" id="ARBA00004651"/>
    </source>
</evidence>
<feature type="transmembrane region" description="Helical" evidence="6">
    <location>
        <begin position="85"/>
        <end position="104"/>
    </location>
</feature>
<keyword evidence="9" id="KW-1185">Reference proteome</keyword>
<protein>
    <recommendedName>
        <fullName evidence="6">TVP38/TMEM64 family membrane protein</fullName>
    </recommendedName>
</protein>
<dbReference type="InterPro" id="IPR015414">
    <property type="entry name" value="TMEM64"/>
</dbReference>
<dbReference type="InterPro" id="IPR032816">
    <property type="entry name" value="VTT_dom"/>
</dbReference>